<organism evidence="3 4">
    <name type="scientific">Pelagibacterium lacus</name>
    <dbReference type="NCBI Taxonomy" id="2282655"/>
    <lineage>
        <taxon>Bacteria</taxon>
        <taxon>Pseudomonadati</taxon>
        <taxon>Pseudomonadota</taxon>
        <taxon>Alphaproteobacteria</taxon>
        <taxon>Hyphomicrobiales</taxon>
        <taxon>Devosiaceae</taxon>
        <taxon>Pelagibacterium</taxon>
    </lineage>
</organism>
<evidence type="ECO:0000313" key="4">
    <source>
        <dbReference type="Proteomes" id="UP000253759"/>
    </source>
</evidence>
<reference evidence="4" key="1">
    <citation type="submission" date="2018-07" db="EMBL/GenBank/DDBJ databases">
        <authorList>
            <person name="Liu B.-T."/>
            <person name="Du Z."/>
        </authorList>
    </citation>
    <scope>NUCLEOTIDE SEQUENCE [LARGE SCALE GENOMIC DNA]</scope>
    <source>
        <strain evidence="4">XYN52</strain>
    </source>
</reference>
<protein>
    <submittedName>
        <fullName evidence="3">Tripartite tricarboxylate transporter TctB family protein</fullName>
    </submittedName>
</protein>
<keyword evidence="1" id="KW-0472">Membrane</keyword>
<evidence type="ECO:0000313" key="3">
    <source>
        <dbReference type="EMBL" id="RDE08464.1"/>
    </source>
</evidence>
<dbReference type="Proteomes" id="UP000253759">
    <property type="component" value="Unassembled WGS sequence"/>
</dbReference>
<accession>A0A369W1A7</accession>
<proteinExistence type="predicted"/>
<gene>
    <name evidence="3" type="ORF">DVH29_11380</name>
</gene>
<feature type="domain" description="DUF1468" evidence="2">
    <location>
        <begin position="11"/>
        <end position="154"/>
    </location>
</feature>
<dbReference type="OrthoDB" id="7779102at2"/>
<feature type="transmembrane region" description="Helical" evidence="1">
    <location>
        <begin position="103"/>
        <end position="122"/>
    </location>
</feature>
<feature type="transmembrane region" description="Helical" evidence="1">
    <location>
        <begin position="42"/>
        <end position="62"/>
    </location>
</feature>
<dbReference type="InterPro" id="IPR009936">
    <property type="entry name" value="DUF1468"/>
</dbReference>
<sequence length="162" mass="17225">MTIIWRDRVLFGILLLIGAVWTWLSSTTIPAGYSGSFVAPGSFPTTLGVLLMVLSAIGLAGSELKRVRNGDAEAINMSGLSQEIWGIAATFGFLIVYAVGMQYLGFLLVTVIGVAAFCLIVLRLRSWILIAALSLTLGLGLYLLMNKLLGVYLPAGVLGLGF</sequence>
<comment type="caution">
    <text evidence="3">The sequence shown here is derived from an EMBL/GenBank/DDBJ whole genome shotgun (WGS) entry which is preliminary data.</text>
</comment>
<keyword evidence="1" id="KW-1133">Transmembrane helix</keyword>
<dbReference type="AlphaFoldDB" id="A0A369W1A7"/>
<evidence type="ECO:0000256" key="1">
    <source>
        <dbReference type="SAM" id="Phobius"/>
    </source>
</evidence>
<dbReference type="RefSeq" id="WP_114646304.1">
    <property type="nucleotide sequence ID" value="NZ_QQNH01000016.1"/>
</dbReference>
<dbReference type="Pfam" id="PF07331">
    <property type="entry name" value="TctB"/>
    <property type="match status" value="1"/>
</dbReference>
<dbReference type="EMBL" id="QQNH01000016">
    <property type="protein sequence ID" value="RDE08464.1"/>
    <property type="molecule type" value="Genomic_DNA"/>
</dbReference>
<name>A0A369W1A7_9HYPH</name>
<keyword evidence="1" id="KW-0812">Transmembrane</keyword>
<evidence type="ECO:0000259" key="2">
    <source>
        <dbReference type="Pfam" id="PF07331"/>
    </source>
</evidence>
<feature type="transmembrane region" description="Helical" evidence="1">
    <location>
        <begin position="74"/>
        <end position="97"/>
    </location>
</feature>
<keyword evidence="4" id="KW-1185">Reference proteome</keyword>
<feature type="transmembrane region" description="Helical" evidence="1">
    <location>
        <begin position="127"/>
        <end position="145"/>
    </location>
</feature>